<dbReference type="OrthoDB" id="1933786at2759"/>
<comment type="caution">
    <text evidence="1">The sequence shown here is derived from an EMBL/GenBank/DDBJ whole genome shotgun (WGS) entry which is preliminary data.</text>
</comment>
<name>A0A9D5HFY1_9LILI</name>
<keyword evidence="2" id="KW-1185">Reference proteome</keyword>
<dbReference type="InterPro" id="IPR029056">
    <property type="entry name" value="Ribokinase-like"/>
</dbReference>
<organism evidence="1 2">
    <name type="scientific">Dioscorea zingiberensis</name>
    <dbReference type="NCBI Taxonomy" id="325984"/>
    <lineage>
        <taxon>Eukaryota</taxon>
        <taxon>Viridiplantae</taxon>
        <taxon>Streptophyta</taxon>
        <taxon>Embryophyta</taxon>
        <taxon>Tracheophyta</taxon>
        <taxon>Spermatophyta</taxon>
        <taxon>Magnoliopsida</taxon>
        <taxon>Liliopsida</taxon>
        <taxon>Dioscoreales</taxon>
        <taxon>Dioscoreaceae</taxon>
        <taxon>Dioscorea</taxon>
    </lineage>
</organism>
<gene>
    <name evidence="1" type="ORF">J5N97_016743</name>
</gene>
<dbReference type="EMBL" id="JAGGNH010000004">
    <property type="protein sequence ID" value="KAJ0974778.1"/>
    <property type="molecule type" value="Genomic_DNA"/>
</dbReference>
<reference evidence="1" key="1">
    <citation type="submission" date="2021-03" db="EMBL/GenBank/DDBJ databases">
        <authorList>
            <person name="Li Z."/>
            <person name="Yang C."/>
        </authorList>
    </citation>
    <scope>NUCLEOTIDE SEQUENCE</scope>
    <source>
        <strain evidence="1">Dzin_1.0</strain>
        <tissue evidence="1">Leaf</tissue>
    </source>
</reference>
<proteinExistence type="predicted"/>
<sequence length="134" mass="14809">MHSDRNANGKHLQWNPPAIVSAPCGESSNIDISHVNLQWSPPEFLSAPGGPPSNVAISNVNPCGRTTFMGNIGDDDFGRVNDVVLNLEMPSSRKVVDDDFGNDLVLRMNLERVQTRVVEIEKRKMLDEEVLHCS</sequence>
<dbReference type="Proteomes" id="UP001085076">
    <property type="component" value="Miscellaneous, Linkage group lg04"/>
</dbReference>
<reference evidence="1" key="2">
    <citation type="journal article" date="2022" name="Hortic Res">
        <title>The genome of Dioscorea zingiberensis sheds light on the biosynthesis, origin and evolution of the medicinally important diosgenin saponins.</title>
        <authorList>
            <person name="Li Y."/>
            <person name="Tan C."/>
            <person name="Li Z."/>
            <person name="Guo J."/>
            <person name="Li S."/>
            <person name="Chen X."/>
            <person name="Wang C."/>
            <person name="Dai X."/>
            <person name="Yang H."/>
            <person name="Song W."/>
            <person name="Hou L."/>
            <person name="Xu J."/>
            <person name="Tong Z."/>
            <person name="Xu A."/>
            <person name="Yuan X."/>
            <person name="Wang W."/>
            <person name="Yang Q."/>
            <person name="Chen L."/>
            <person name="Sun Z."/>
            <person name="Wang K."/>
            <person name="Pan B."/>
            <person name="Chen J."/>
            <person name="Bao Y."/>
            <person name="Liu F."/>
            <person name="Qi X."/>
            <person name="Gang D.R."/>
            <person name="Wen J."/>
            <person name="Li J."/>
        </authorList>
    </citation>
    <scope>NUCLEOTIDE SEQUENCE</scope>
    <source>
        <strain evidence="1">Dzin_1.0</strain>
    </source>
</reference>
<dbReference type="Gene3D" id="3.40.1190.20">
    <property type="match status" value="1"/>
</dbReference>
<dbReference type="SUPFAM" id="SSF53613">
    <property type="entry name" value="Ribokinase-like"/>
    <property type="match status" value="1"/>
</dbReference>
<evidence type="ECO:0000313" key="2">
    <source>
        <dbReference type="Proteomes" id="UP001085076"/>
    </source>
</evidence>
<evidence type="ECO:0000313" key="1">
    <source>
        <dbReference type="EMBL" id="KAJ0974778.1"/>
    </source>
</evidence>
<accession>A0A9D5HFY1</accession>
<dbReference type="AlphaFoldDB" id="A0A9D5HFY1"/>
<protein>
    <submittedName>
        <fullName evidence="1">Uncharacterized protein</fullName>
    </submittedName>
</protein>